<feature type="compositionally biased region" description="Polar residues" evidence="1">
    <location>
        <begin position="222"/>
        <end position="244"/>
    </location>
</feature>
<feature type="region of interest" description="Disordered" evidence="1">
    <location>
        <begin position="1"/>
        <end position="409"/>
    </location>
</feature>
<feature type="compositionally biased region" description="Low complexity" evidence="1">
    <location>
        <begin position="326"/>
        <end position="352"/>
    </location>
</feature>
<evidence type="ECO:0000313" key="3">
    <source>
        <dbReference type="Proteomes" id="UP000792457"/>
    </source>
</evidence>
<name>A0A8K0KBF6_LADFU</name>
<feature type="compositionally biased region" description="Basic and acidic residues" evidence="1">
    <location>
        <begin position="440"/>
        <end position="460"/>
    </location>
</feature>
<feature type="compositionally biased region" description="Basic and acidic residues" evidence="1">
    <location>
        <begin position="132"/>
        <end position="147"/>
    </location>
</feature>
<feature type="non-terminal residue" evidence="2">
    <location>
        <position position="1"/>
    </location>
</feature>
<feature type="compositionally biased region" description="Basic and acidic residues" evidence="1">
    <location>
        <begin position="486"/>
        <end position="497"/>
    </location>
</feature>
<gene>
    <name evidence="2" type="ORF">J437_LFUL007156</name>
</gene>
<feature type="compositionally biased region" description="Low complexity" evidence="1">
    <location>
        <begin position="515"/>
        <end position="535"/>
    </location>
</feature>
<dbReference type="EMBL" id="KZ308426">
    <property type="protein sequence ID" value="KAG8229348.1"/>
    <property type="molecule type" value="Genomic_DNA"/>
</dbReference>
<feature type="region of interest" description="Disordered" evidence="1">
    <location>
        <begin position="440"/>
        <end position="618"/>
    </location>
</feature>
<feature type="compositionally biased region" description="Polar residues" evidence="1">
    <location>
        <begin position="589"/>
        <end position="605"/>
    </location>
</feature>
<accession>A0A8K0KBF6</accession>
<feature type="non-terminal residue" evidence="2">
    <location>
        <position position="632"/>
    </location>
</feature>
<reference evidence="2" key="2">
    <citation type="submission" date="2017-10" db="EMBL/GenBank/DDBJ databases">
        <title>Ladona fulva Genome sequencing and assembly.</title>
        <authorList>
            <person name="Murali S."/>
            <person name="Richards S."/>
            <person name="Bandaranaike D."/>
            <person name="Bellair M."/>
            <person name="Blankenburg K."/>
            <person name="Chao H."/>
            <person name="Dinh H."/>
            <person name="Doddapaneni H."/>
            <person name="Dugan-Rocha S."/>
            <person name="Elkadiri S."/>
            <person name="Gnanaolivu R."/>
            <person name="Hernandez B."/>
            <person name="Skinner E."/>
            <person name="Javaid M."/>
            <person name="Lee S."/>
            <person name="Li M."/>
            <person name="Ming W."/>
            <person name="Munidasa M."/>
            <person name="Muniz J."/>
            <person name="Nguyen L."/>
            <person name="Hughes D."/>
            <person name="Osuji N."/>
            <person name="Pu L.-L."/>
            <person name="Puazo M."/>
            <person name="Qu C."/>
            <person name="Quiroz J."/>
            <person name="Raj R."/>
            <person name="Weissenberger G."/>
            <person name="Xin Y."/>
            <person name="Zou X."/>
            <person name="Han Y."/>
            <person name="Worley K."/>
            <person name="Muzny D."/>
            <person name="Gibbs R."/>
        </authorList>
    </citation>
    <scope>NUCLEOTIDE SEQUENCE</scope>
    <source>
        <strain evidence="2">Sampled in the wild</strain>
    </source>
</reference>
<comment type="caution">
    <text evidence="2">The sequence shown here is derived from an EMBL/GenBank/DDBJ whole genome shotgun (WGS) entry which is preliminary data.</text>
</comment>
<organism evidence="2 3">
    <name type="scientific">Ladona fulva</name>
    <name type="common">Scarce chaser dragonfly</name>
    <name type="synonym">Libellula fulva</name>
    <dbReference type="NCBI Taxonomy" id="123851"/>
    <lineage>
        <taxon>Eukaryota</taxon>
        <taxon>Metazoa</taxon>
        <taxon>Ecdysozoa</taxon>
        <taxon>Arthropoda</taxon>
        <taxon>Hexapoda</taxon>
        <taxon>Insecta</taxon>
        <taxon>Pterygota</taxon>
        <taxon>Palaeoptera</taxon>
        <taxon>Odonata</taxon>
        <taxon>Epiprocta</taxon>
        <taxon>Anisoptera</taxon>
        <taxon>Libelluloidea</taxon>
        <taxon>Libellulidae</taxon>
        <taxon>Ladona</taxon>
    </lineage>
</organism>
<evidence type="ECO:0000256" key="1">
    <source>
        <dbReference type="SAM" id="MobiDB-lite"/>
    </source>
</evidence>
<feature type="compositionally biased region" description="Basic and acidic residues" evidence="1">
    <location>
        <begin position="606"/>
        <end position="615"/>
    </location>
</feature>
<reference evidence="2" key="1">
    <citation type="submission" date="2013-04" db="EMBL/GenBank/DDBJ databases">
        <authorList>
            <person name="Qu J."/>
            <person name="Murali S.C."/>
            <person name="Bandaranaike D."/>
            <person name="Bellair M."/>
            <person name="Blankenburg K."/>
            <person name="Chao H."/>
            <person name="Dinh H."/>
            <person name="Doddapaneni H."/>
            <person name="Downs B."/>
            <person name="Dugan-Rocha S."/>
            <person name="Elkadiri S."/>
            <person name="Gnanaolivu R.D."/>
            <person name="Hernandez B."/>
            <person name="Javaid M."/>
            <person name="Jayaseelan J.C."/>
            <person name="Lee S."/>
            <person name="Li M."/>
            <person name="Ming W."/>
            <person name="Munidasa M."/>
            <person name="Muniz J."/>
            <person name="Nguyen L."/>
            <person name="Ongeri F."/>
            <person name="Osuji N."/>
            <person name="Pu L.-L."/>
            <person name="Puazo M."/>
            <person name="Qu C."/>
            <person name="Quiroz J."/>
            <person name="Raj R."/>
            <person name="Weissenberger G."/>
            <person name="Xin Y."/>
            <person name="Zou X."/>
            <person name="Han Y."/>
            <person name="Richards S."/>
            <person name="Worley K."/>
            <person name="Muzny D."/>
            <person name="Gibbs R."/>
        </authorList>
    </citation>
    <scope>NUCLEOTIDE SEQUENCE</scope>
    <source>
        <strain evidence="2">Sampled in the wild</strain>
    </source>
</reference>
<dbReference type="Proteomes" id="UP000792457">
    <property type="component" value="Unassembled WGS sequence"/>
</dbReference>
<protein>
    <submittedName>
        <fullName evidence="2">Uncharacterized protein</fullName>
    </submittedName>
</protein>
<feature type="compositionally biased region" description="Low complexity" evidence="1">
    <location>
        <begin position="43"/>
        <end position="60"/>
    </location>
</feature>
<feature type="compositionally biased region" description="Acidic residues" evidence="1">
    <location>
        <begin position="83"/>
        <end position="107"/>
    </location>
</feature>
<feature type="compositionally biased region" description="Basic and acidic residues" evidence="1">
    <location>
        <begin position="1"/>
        <end position="40"/>
    </location>
</feature>
<feature type="compositionally biased region" description="Basic and acidic residues" evidence="1">
    <location>
        <begin position="308"/>
        <end position="318"/>
    </location>
</feature>
<feature type="compositionally biased region" description="Polar residues" evidence="1">
    <location>
        <begin position="286"/>
        <end position="303"/>
    </location>
</feature>
<dbReference type="AlphaFoldDB" id="A0A8K0KBF6"/>
<sequence>GKGPVNDKVKVDASEEKEPEHVKEEEKKEEEPLPKRERGGRGRSNQRPRQQGSSSRNGSQWAGSRGGTSQNRGQRAPGVKWTEEEEEEAEMNAGEGDSEFSAEEEGSGESGKEGRGVRSSSQACPEGEGETVGERHTATQDSKRLQGREGFAPRGEPSRRGRGGGAGFRTRGNMGRRIDRYGPPPSGCPFGQPREEGPAADVVEEQGEEKDKGKSSRHPPGSATSGKDGSSNRVGKSAQGSSSIPPRMQRRGDSDRSKKSRGGRGGGESGAQRNNEGGRKHVTGPESRQGSSDVAEWETTSENSDAEDSLRERREGKKGSKGQRGWSGSSDSATAGGSSSGTTVGGSATSRAPGAEKKSNSGGQRMSPAPVSRAKGKGKEESGNMDGSRRAASGTQNRPSHTPLIGGNLDMNAEKAVEGIDVGTYSSVAPADDLRLVAEDQADPHFPFDADTSGFREVRGRRGGGRVGAEESSMPVRQQQSSQRQQRREGSRGEGRGGKGGGKGQAPVGMGRSSGGAPRTGTPSPGPSNSSSAASVPLRPGSPSSVAGGSFERNRPKLPPRLIKQKETERLQKQQAQQQQGRGGHMGGSFNNAAYHSHHGTSSGHMRNDVGDANHHHPGKVVVSAGVLFPMK</sequence>
<evidence type="ECO:0000313" key="2">
    <source>
        <dbReference type="EMBL" id="KAG8229348.1"/>
    </source>
</evidence>
<keyword evidence="3" id="KW-1185">Reference proteome</keyword>
<proteinExistence type="predicted"/>